<evidence type="ECO:0000313" key="4">
    <source>
        <dbReference type="Proteomes" id="UP001500442"/>
    </source>
</evidence>
<keyword evidence="2" id="KW-0732">Signal</keyword>
<name>A0ABN3EW09_9ACTN</name>
<feature type="region of interest" description="Disordered" evidence="1">
    <location>
        <begin position="25"/>
        <end position="48"/>
    </location>
</feature>
<dbReference type="Proteomes" id="UP001500442">
    <property type="component" value="Unassembled WGS sequence"/>
</dbReference>
<evidence type="ECO:0000256" key="2">
    <source>
        <dbReference type="SAM" id="SignalP"/>
    </source>
</evidence>
<comment type="caution">
    <text evidence="3">The sequence shown here is derived from an EMBL/GenBank/DDBJ whole genome shotgun (WGS) entry which is preliminary data.</text>
</comment>
<organism evidence="3 4">
    <name type="scientific">Streptomyces roseiscleroticus</name>
    <dbReference type="NCBI Taxonomy" id="1972"/>
    <lineage>
        <taxon>Bacteria</taxon>
        <taxon>Bacillati</taxon>
        <taxon>Actinomycetota</taxon>
        <taxon>Actinomycetes</taxon>
        <taxon>Kitasatosporales</taxon>
        <taxon>Streptomycetaceae</taxon>
        <taxon>Streptomyces</taxon>
    </lineage>
</organism>
<evidence type="ECO:0000313" key="3">
    <source>
        <dbReference type="EMBL" id="GAA2273538.1"/>
    </source>
</evidence>
<keyword evidence="4" id="KW-1185">Reference proteome</keyword>
<accession>A0ABN3EW09</accession>
<reference evidence="3 4" key="1">
    <citation type="journal article" date="2019" name="Int. J. Syst. Evol. Microbiol.">
        <title>The Global Catalogue of Microorganisms (GCM) 10K type strain sequencing project: providing services to taxonomists for standard genome sequencing and annotation.</title>
        <authorList>
            <consortium name="The Broad Institute Genomics Platform"/>
            <consortium name="The Broad Institute Genome Sequencing Center for Infectious Disease"/>
            <person name="Wu L."/>
            <person name="Ma J."/>
        </authorList>
    </citation>
    <scope>NUCLEOTIDE SEQUENCE [LARGE SCALE GENOMIC DNA]</scope>
    <source>
        <strain evidence="3 4">JCM 4823</strain>
    </source>
</reference>
<proteinExistence type="predicted"/>
<evidence type="ECO:0000256" key="1">
    <source>
        <dbReference type="SAM" id="MobiDB-lite"/>
    </source>
</evidence>
<sequence>MGGTMGRTVIPVLAAACLALAGCSSSDDDTTEAKVSVSSTPSPTPTETAYTIEDCKALLESNYAADANTDASGEPECADLSRGEYVQAVTDVLTGHKDDIVADATDQVIYDEAWEALDPEAQATTCDLLDADGPEPVGFLLGQTVDDPSIDTAAMAEYLYAEKC</sequence>
<feature type="chain" id="PRO_5046101491" description="Lipoprotein" evidence="2">
    <location>
        <begin position="22"/>
        <end position="164"/>
    </location>
</feature>
<dbReference type="EMBL" id="BAAASN010000014">
    <property type="protein sequence ID" value="GAA2273538.1"/>
    <property type="molecule type" value="Genomic_DNA"/>
</dbReference>
<protein>
    <recommendedName>
        <fullName evidence="5">Lipoprotein</fullName>
    </recommendedName>
</protein>
<evidence type="ECO:0008006" key="5">
    <source>
        <dbReference type="Google" id="ProtNLM"/>
    </source>
</evidence>
<feature type="signal peptide" evidence="2">
    <location>
        <begin position="1"/>
        <end position="21"/>
    </location>
</feature>
<gene>
    <name evidence="3" type="ORF">GCM10010368_48730</name>
</gene>
<dbReference type="PROSITE" id="PS51257">
    <property type="entry name" value="PROKAR_LIPOPROTEIN"/>
    <property type="match status" value="1"/>
</dbReference>